<keyword evidence="2" id="KW-1185">Reference proteome</keyword>
<gene>
    <name evidence="1" type="ORF">PHLCEN_2v4959</name>
</gene>
<evidence type="ECO:0000313" key="2">
    <source>
        <dbReference type="Proteomes" id="UP000186601"/>
    </source>
</evidence>
<evidence type="ECO:0000313" key="1">
    <source>
        <dbReference type="EMBL" id="PSR88997.1"/>
    </source>
</evidence>
<comment type="caution">
    <text evidence="1">The sequence shown here is derived from an EMBL/GenBank/DDBJ whole genome shotgun (WGS) entry which is preliminary data.</text>
</comment>
<dbReference type="PROSITE" id="PS51257">
    <property type="entry name" value="PROKAR_LIPOPROTEIN"/>
    <property type="match status" value="1"/>
</dbReference>
<dbReference type="Proteomes" id="UP000186601">
    <property type="component" value="Unassembled WGS sequence"/>
</dbReference>
<sequence length="87" mass="9498">MDSHSHRYLPHLASLFLPTTVFTGCIDGSIIPRVISGCTNPTTSGSYFTMADRLGGSYRQPASELDPLLEVKKREAAKKKQTLGKDS</sequence>
<organism evidence="1 2">
    <name type="scientific">Hermanssonia centrifuga</name>
    <dbReference type="NCBI Taxonomy" id="98765"/>
    <lineage>
        <taxon>Eukaryota</taxon>
        <taxon>Fungi</taxon>
        <taxon>Dikarya</taxon>
        <taxon>Basidiomycota</taxon>
        <taxon>Agaricomycotina</taxon>
        <taxon>Agaricomycetes</taxon>
        <taxon>Polyporales</taxon>
        <taxon>Meruliaceae</taxon>
        <taxon>Hermanssonia</taxon>
    </lineage>
</organism>
<protein>
    <submittedName>
        <fullName evidence="1">Uncharacterized protein</fullName>
    </submittedName>
</protein>
<dbReference type="STRING" id="98765.A0A2R6PCC3"/>
<name>A0A2R6PCC3_9APHY</name>
<reference evidence="1 2" key="1">
    <citation type="submission" date="2018-02" db="EMBL/GenBank/DDBJ databases">
        <title>Genome sequence of the basidiomycete white-rot fungus Phlebia centrifuga.</title>
        <authorList>
            <person name="Granchi Z."/>
            <person name="Peng M."/>
            <person name="de Vries R.P."/>
            <person name="Hilden K."/>
            <person name="Makela M.R."/>
            <person name="Grigoriev I."/>
            <person name="Riley R."/>
        </authorList>
    </citation>
    <scope>NUCLEOTIDE SEQUENCE [LARGE SCALE GENOMIC DNA]</scope>
    <source>
        <strain evidence="1 2">FBCC195</strain>
    </source>
</reference>
<dbReference type="AlphaFoldDB" id="A0A2R6PCC3"/>
<dbReference type="EMBL" id="MLYV02000501">
    <property type="protein sequence ID" value="PSR88997.1"/>
    <property type="molecule type" value="Genomic_DNA"/>
</dbReference>
<dbReference type="OrthoDB" id="6354873at2759"/>
<accession>A0A2R6PCC3</accession>
<proteinExistence type="predicted"/>